<comment type="similarity">
    <text evidence="1">Belongs to the Elbow/Noc family.</text>
</comment>
<dbReference type="PANTHER" id="PTHR12522:SF4">
    <property type="entry name" value="ZINC FINGER PROTEIN ELBOW"/>
    <property type="match status" value="1"/>
</dbReference>
<organism evidence="7 8">
    <name type="scientific">Lottia gigantea</name>
    <name type="common">Giant owl limpet</name>
    <dbReference type="NCBI Taxonomy" id="225164"/>
    <lineage>
        <taxon>Eukaryota</taxon>
        <taxon>Metazoa</taxon>
        <taxon>Spiralia</taxon>
        <taxon>Lophotrochozoa</taxon>
        <taxon>Mollusca</taxon>
        <taxon>Gastropoda</taxon>
        <taxon>Patellogastropoda</taxon>
        <taxon>Lottioidea</taxon>
        <taxon>Lottiidae</taxon>
        <taxon>Lottia</taxon>
    </lineage>
</organism>
<dbReference type="AlphaFoldDB" id="V4B831"/>
<protein>
    <recommendedName>
        <fullName evidence="6">C2H2-type domain-containing protein</fullName>
    </recommendedName>
</protein>
<evidence type="ECO:0000256" key="5">
    <source>
        <dbReference type="PROSITE-ProRule" id="PRU00042"/>
    </source>
</evidence>
<evidence type="ECO:0000256" key="4">
    <source>
        <dbReference type="ARBA" id="ARBA00022833"/>
    </source>
</evidence>
<dbReference type="Gene3D" id="3.30.160.60">
    <property type="entry name" value="Classic Zinc Finger"/>
    <property type="match status" value="1"/>
</dbReference>
<accession>V4B831</accession>
<keyword evidence="8" id="KW-1185">Reference proteome</keyword>
<dbReference type="KEGG" id="lgi:LOTGIDRAFT_211956"/>
<feature type="domain" description="C2H2-type" evidence="6">
    <location>
        <begin position="69"/>
        <end position="102"/>
    </location>
</feature>
<evidence type="ECO:0000256" key="1">
    <source>
        <dbReference type="ARBA" id="ARBA00010144"/>
    </source>
</evidence>
<dbReference type="SUPFAM" id="SSF57667">
    <property type="entry name" value="beta-beta-alpha zinc fingers"/>
    <property type="match status" value="1"/>
</dbReference>
<name>V4B831_LOTGI</name>
<dbReference type="PANTHER" id="PTHR12522">
    <property type="entry name" value="ZINC-FINGER PROTEIN NOLZ1-RELATED"/>
    <property type="match status" value="1"/>
</dbReference>
<dbReference type="Proteomes" id="UP000030746">
    <property type="component" value="Unassembled WGS sequence"/>
</dbReference>
<dbReference type="InterPro" id="IPR013087">
    <property type="entry name" value="Znf_C2H2_type"/>
</dbReference>
<dbReference type="RefSeq" id="XP_009045298.1">
    <property type="nucleotide sequence ID" value="XM_009047050.1"/>
</dbReference>
<dbReference type="EMBL" id="KB199905">
    <property type="protein sequence ID" value="ESP03816.1"/>
    <property type="molecule type" value="Genomic_DNA"/>
</dbReference>
<proteinExistence type="inferred from homology"/>
<sequence length="183" mass="19902">MNSSQYLHYPADYLHPLPTSLDVKKSPLAMLAQTCSSIGKDDEKPGFRTVPPKEIPPLVPISKEQRLPYICNWVAGHDYCGKRFNSSEELMQHLRSHTSTLSASVASAGGLVHLGMSAPMSPNSLRRAYPTSLSPGLLSSRFHPYKSQLGNIGAPPTSHLPPLSAYYPQYSSLYGPRLGAAVP</sequence>
<dbReference type="InterPro" id="IPR051520">
    <property type="entry name" value="Elbow/Noc_ZnFinger"/>
</dbReference>
<gene>
    <name evidence="7" type="ORF">LOTGIDRAFT_211956</name>
</gene>
<evidence type="ECO:0000256" key="3">
    <source>
        <dbReference type="ARBA" id="ARBA00022771"/>
    </source>
</evidence>
<dbReference type="CTD" id="20246330"/>
<dbReference type="GeneID" id="20246330"/>
<dbReference type="PROSITE" id="PS50157">
    <property type="entry name" value="ZINC_FINGER_C2H2_2"/>
    <property type="match status" value="1"/>
</dbReference>
<reference evidence="7 8" key="1">
    <citation type="journal article" date="2013" name="Nature">
        <title>Insights into bilaterian evolution from three spiralian genomes.</title>
        <authorList>
            <person name="Simakov O."/>
            <person name="Marletaz F."/>
            <person name="Cho S.J."/>
            <person name="Edsinger-Gonzales E."/>
            <person name="Havlak P."/>
            <person name="Hellsten U."/>
            <person name="Kuo D.H."/>
            <person name="Larsson T."/>
            <person name="Lv J."/>
            <person name="Arendt D."/>
            <person name="Savage R."/>
            <person name="Osoegawa K."/>
            <person name="de Jong P."/>
            <person name="Grimwood J."/>
            <person name="Chapman J.A."/>
            <person name="Shapiro H."/>
            <person name="Aerts A."/>
            <person name="Otillar R.P."/>
            <person name="Terry A.Y."/>
            <person name="Boore J.L."/>
            <person name="Grigoriev I.V."/>
            <person name="Lindberg D.R."/>
            <person name="Seaver E.C."/>
            <person name="Weisblat D.A."/>
            <person name="Putnam N.H."/>
            <person name="Rokhsar D.S."/>
        </authorList>
    </citation>
    <scope>NUCLEOTIDE SEQUENCE [LARGE SCALE GENOMIC DNA]</scope>
</reference>
<keyword evidence="3 5" id="KW-0863">Zinc-finger</keyword>
<keyword evidence="2" id="KW-0479">Metal-binding</keyword>
<dbReference type="InterPro" id="IPR036236">
    <property type="entry name" value="Znf_C2H2_sf"/>
</dbReference>
<dbReference type="GO" id="GO:0045892">
    <property type="term" value="P:negative regulation of DNA-templated transcription"/>
    <property type="evidence" value="ECO:0007669"/>
    <property type="project" value="TreeGrafter"/>
</dbReference>
<evidence type="ECO:0000256" key="2">
    <source>
        <dbReference type="ARBA" id="ARBA00022723"/>
    </source>
</evidence>
<dbReference type="OMA" id="GCHSHYP"/>
<keyword evidence="4" id="KW-0862">Zinc</keyword>
<evidence type="ECO:0000259" key="6">
    <source>
        <dbReference type="PROSITE" id="PS50157"/>
    </source>
</evidence>
<dbReference type="HOGENOM" id="CLU_1476755_0_0_1"/>
<dbReference type="GO" id="GO:0008270">
    <property type="term" value="F:zinc ion binding"/>
    <property type="evidence" value="ECO:0007669"/>
    <property type="project" value="UniProtKB-KW"/>
</dbReference>
<evidence type="ECO:0000313" key="7">
    <source>
        <dbReference type="EMBL" id="ESP03816.1"/>
    </source>
</evidence>
<dbReference type="OrthoDB" id="10054079at2759"/>
<dbReference type="GO" id="GO:0005634">
    <property type="term" value="C:nucleus"/>
    <property type="evidence" value="ECO:0007669"/>
    <property type="project" value="TreeGrafter"/>
</dbReference>
<evidence type="ECO:0000313" key="8">
    <source>
        <dbReference type="Proteomes" id="UP000030746"/>
    </source>
</evidence>